<gene>
    <name evidence="1" type="ORF">M9Y10_022603</name>
</gene>
<proteinExistence type="predicted"/>
<dbReference type="EMBL" id="JAPFFF010000003">
    <property type="protein sequence ID" value="KAK8894170.1"/>
    <property type="molecule type" value="Genomic_DNA"/>
</dbReference>
<comment type="caution">
    <text evidence="1">The sequence shown here is derived from an EMBL/GenBank/DDBJ whole genome shotgun (WGS) entry which is preliminary data.</text>
</comment>
<accession>A0ABR2KW31</accession>
<protein>
    <submittedName>
        <fullName evidence="1">Uncharacterized protein</fullName>
    </submittedName>
</protein>
<reference evidence="1 2" key="1">
    <citation type="submission" date="2024-04" db="EMBL/GenBank/DDBJ databases">
        <title>Tritrichomonas musculus Genome.</title>
        <authorList>
            <person name="Alves-Ferreira E."/>
            <person name="Grigg M."/>
            <person name="Lorenzi H."/>
            <person name="Galac M."/>
        </authorList>
    </citation>
    <scope>NUCLEOTIDE SEQUENCE [LARGE SCALE GENOMIC DNA]</scope>
    <source>
        <strain evidence="1 2">EAF2021</strain>
    </source>
</reference>
<organism evidence="1 2">
    <name type="scientific">Tritrichomonas musculus</name>
    <dbReference type="NCBI Taxonomy" id="1915356"/>
    <lineage>
        <taxon>Eukaryota</taxon>
        <taxon>Metamonada</taxon>
        <taxon>Parabasalia</taxon>
        <taxon>Tritrichomonadida</taxon>
        <taxon>Tritrichomonadidae</taxon>
        <taxon>Tritrichomonas</taxon>
    </lineage>
</organism>
<dbReference type="Proteomes" id="UP001470230">
    <property type="component" value="Unassembled WGS sequence"/>
</dbReference>
<sequence length="346" mass="40566">MSTSEASNLLYAIYSTISYLFLIKNDISNSSLLLGEIYFRIFEGLKMIKNNVIDTSFNEYSNVDLLSIAQSLLFLLYILITFDIEFIHNSSSLPFNQLLLEYIQIKSLSINNELILEIIKNIISLDDDYFNQHDLFISFECLLRDNLEINHNRTISTIQNEELIILIYEILSKNAKNKLYLKSKILRIECHDFFVQNENHSMVNNNSLLFKDEEEFFSLSSIFIILSIEMMKISSYSVKTALNDFLSTLYIYGGDSAIHEIIQKIDIDNQIVQFFYDFLVCCNGLEIDLSFDDWLIKQMKLAIKLFLIYISKFKNQELCCKLNFPLEELYKCFSDDDELLDIRKQI</sequence>
<keyword evidence="2" id="KW-1185">Reference proteome</keyword>
<name>A0ABR2KW31_9EUKA</name>
<evidence type="ECO:0000313" key="2">
    <source>
        <dbReference type="Proteomes" id="UP001470230"/>
    </source>
</evidence>
<evidence type="ECO:0000313" key="1">
    <source>
        <dbReference type="EMBL" id="KAK8894170.1"/>
    </source>
</evidence>